<dbReference type="Proteomes" id="UP000035366">
    <property type="component" value="Chromosome"/>
</dbReference>
<name>A0ABM5TG66_9ACTN</name>
<keyword evidence="1" id="KW-0732">Signal</keyword>
<dbReference type="EMBL" id="CP011497">
    <property type="protein sequence ID" value="AKJ09910.1"/>
    <property type="molecule type" value="Genomic_DNA"/>
</dbReference>
<proteinExistence type="predicted"/>
<organism evidence="2 3">
    <name type="scientific">Streptomyces incarnatus</name>
    <dbReference type="NCBI Taxonomy" id="665007"/>
    <lineage>
        <taxon>Bacteria</taxon>
        <taxon>Bacillati</taxon>
        <taxon>Actinomycetota</taxon>
        <taxon>Actinomycetes</taxon>
        <taxon>Kitasatosporales</taxon>
        <taxon>Streptomycetaceae</taxon>
        <taxon>Streptomyces</taxon>
    </lineage>
</organism>
<evidence type="ECO:0000313" key="3">
    <source>
        <dbReference type="Proteomes" id="UP000035366"/>
    </source>
</evidence>
<sequence>MHVSHPRARRSSLLLTAYAALAVTGALLTPPSARADAAPAAAEVSPHAAQTIDNIGASGAWWVNDLQHFAPEVQSVRRSPGQTVTVALP</sequence>
<protein>
    <submittedName>
        <fullName evidence="2">Uncharacterized protein</fullName>
    </submittedName>
</protein>
<gene>
    <name evidence="2" type="ORF">ABB07_07705</name>
</gene>
<accession>A0ABM5TG66</accession>
<reference evidence="2 3" key="1">
    <citation type="journal article" date="2015" name="ISME J.">
        <title>Draft Genome Sequence of Streptomyces incarnatus NRRL8089, which Produces the Nucleoside Antibiotic Sinefungin.</title>
        <authorList>
            <person name="Oshima K."/>
            <person name="Hattori M."/>
            <person name="Shimizu H."/>
            <person name="Fukuda K."/>
            <person name="Nemoto M."/>
            <person name="Inagaki K."/>
            <person name="Tamura T."/>
        </authorList>
    </citation>
    <scope>NUCLEOTIDE SEQUENCE [LARGE SCALE GENOMIC DNA]</scope>
    <source>
        <strain evidence="2 3">NRRL 8089</strain>
    </source>
</reference>
<keyword evidence="3" id="KW-1185">Reference proteome</keyword>
<dbReference type="PROSITE" id="PS51318">
    <property type="entry name" value="TAT"/>
    <property type="match status" value="1"/>
</dbReference>
<dbReference type="InterPro" id="IPR006311">
    <property type="entry name" value="TAT_signal"/>
</dbReference>
<feature type="chain" id="PRO_5047201914" evidence="1">
    <location>
        <begin position="36"/>
        <end position="89"/>
    </location>
</feature>
<evidence type="ECO:0000256" key="1">
    <source>
        <dbReference type="SAM" id="SignalP"/>
    </source>
</evidence>
<feature type="signal peptide" evidence="1">
    <location>
        <begin position="1"/>
        <end position="35"/>
    </location>
</feature>
<evidence type="ECO:0000313" key="2">
    <source>
        <dbReference type="EMBL" id="AKJ09910.1"/>
    </source>
</evidence>